<dbReference type="PANTHER" id="PTHR43663:SF2">
    <property type="entry name" value="CHROMATE TRANSPORT PROTEIN-RELATED"/>
    <property type="match status" value="1"/>
</dbReference>
<keyword evidence="5 7" id="KW-1133">Transmembrane helix</keyword>
<evidence type="ECO:0000256" key="3">
    <source>
        <dbReference type="ARBA" id="ARBA00022475"/>
    </source>
</evidence>
<evidence type="ECO:0000256" key="2">
    <source>
        <dbReference type="ARBA" id="ARBA00005262"/>
    </source>
</evidence>
<dbReference type="GO" id="GO:0015109">
    <property type="term" value="F:chromate transmembrane transporter activity"/>
    <property type="evidence" value="ECO:0007669"/>
    <property type="project" value="InterPro"/>
</dbReference>
<reference evidence="8" key="1">
    <citation type="submission" date="2019-08" db="EMBL/GenBank/DDBJ databases">
        <authorList>
            <person name="Kucharzyk K."/>
            <person name="Murdoch R.W."/>
            <person name="Higgins S."/>
            <person name="Loffler F."/>
        </authorList>
    </citation>
    <scope>NUCLEOTIDE SEQUENCE</scope>
</reference>
<feature type="transmembrane region" description="Helical" evidence="7">
    <location>
        <begin position="123"/>
        <end position="140"/>
    </location>
</feature>
<dbReference type="PANTHER" id="PTHR43663">
    <property type="entry name" value="CHROMATE TRANSPORT PROTEIN-RELATED"/>
    <property type="match status" value="1"/>
</dbReference>
<evidence type="ECO:0000256" key="4">
    <source>
        <dbReference type="ARBA" id="ARBA00022692"/>
    </source>
</evidence>
<accession>A0A644SVX7</accession>
<dbReference type="Pfam" id="PF02417">
    <property type="entry name" value="Chromate_transp"/>
    <property type="match status" value="1"/>
</dbReference>
<evidence type="ECO:0008006" key="9">
    <source>
        <dbReference type="Google" id="ProtNLM"/>
    </source>
</evidence>
<comment type="subcellular location">
    <subcellularLocation>
        <location evidence="1">Cell membrane</location>
        <topology evidence="1">Multi-pass membrane protein</topology>
    </subcellularLocation>
</comment>
<comment type="caution">
    <text evidence="8">The sequence shown here is derived from an EMBL/GenBank/DDBJ whole genome shotgun (WGS) entry which is preliminary data.</text>
</comment>
<keyword evidence="3" id="KW-1003">Cell membrane</keyword>
<proteinExistence type="inferred from homology"/>
<name>A0A644SVX7_9ZZZZ</name>
<dbReference type="InterPro" id="IPR052518">
    <property type="entry name" value="CHR_Transporter"/>
</dbReference>
<dbReference type="AlphaFoldDB" id="A0A644SVX7"/>
<evidence type="ECO:0000256" key="1">
    <source>
        <dbReference type="ARBA" id="ARBA00004651"/>
    </source>
</evidence>
<dbReference type="EMBL" id="VSSQ01000008">
    <property type="protein sequence ID" value="MPL58796.1"/>
    <property type="molecule type" value="Genomic_DNA"/>
</dbReference>
<protein>
    <recommendedName>
        <fullName evidence="9">Chromate transport protein</fullName>
    </recommendedName>
</protein>
<feature type="transmembrane region" description="Helical" evidence="7">
    <location>
        <begin position="89"/>
        <end position="111"/>
    </location>
</feature>
<sequence length="192" mass="20814">MKPTKRETNTTEAKPKLFELFTLLARINAVTLGGGYVIVPVMAASLEKKGWMGESEFYDIFAKAQAFPGPLALNTALLVSMKLFGPKGIPAAFLGVVLPPFLALILVSGLIQRYGSLPAFKRFLDGAGAVVPGLIAAMIWKNAAKRSWNLPRIIETAVLALLLILLPAFSLPLLLLAIVVFYCIEGLCRSWK</sequence>
<keyword evidence="6 7" id="KW-0472">Membrane</keyword>
<evidence type="ECO:0000313" key="8">
    <source>
        <dbReference type="EMBL" id="MPL58796.1"/>
    </source>
</evidence>
<evidence type="ECO:0000256" key="6">
    <source>
        <dbReference type="ARBA" id="ARBA00023136"/>
    </source>
</evidence>
<feature type="transmembrane region" description="Helical" evidence="7">
    <location>
        <begin position="160"/>
        <end position="184"/>
    </location>
</feature>
<dbReference type="InterPro" id="IPR003370">
    <property type="entry name" value="Chromate_transpt"/>
</dbReference>
<dbReference type="GO" id="GO:0005886">
    <property type="term" value="C:plasma membrane"/>
    <property type="evidence" value="ECO:0007669"/>
    <property type="project" value="UniProtKB-SubCell"/>
</dbReference>
<organism evidence="8">
    <name type="scientific">bioreactor metagenome</name>
    <dbReference type="NCBI Taxonomy" id="1076179"/>
    <lineage>
        <taxon>unclassified sequences</taxon>
        <taxon>metagenomes</taxon>
        <taxon>ecological metagenomes</taxon>
    </lineage>
</organism>
<gene>
    <name evidence="8" type="ORF">SDC9_04339</name>
</gene>
<keyword evidence="4 7" id="KW-0812">Transmembrane</keyword>
<comment type="similarity">
    <text evidence="2">Belongs to the chromate ion transporter (CHR) (TC 2.A.51) family.</text>
</comment>
<evidence type="ECO:0000256" key="5">
    <source>
        <dbReference type="ARBA" id="ARBA00022989"/>
    </source>
</evidence>
<feature type="transmembrane region" description="Helical" evidence="7">
    <location>
        <begin position="20"/>
        <end position="43"/>
    </location>
</feature>
<evidence type="ECO:0000256" key="7">
    <source>
        <dbReference type="SAM" id="Phobius"/>
    </source>
</evidence>